<dbReference type="Pfam" id="PF13511">
    <property type="entry name" value="DUF4124"/>
    <property type="match status" value="1"/>
</dbReference>
<name>A0A1Q8EJN9_9PSED</name>
<accession>A0A1Q8EJN9</accession>
<feature type="chain" id="PRO_5010181308" evidence="2">
    <location>
        <begin position="21"/>
        <end position="140"/>
    </location>
</feature>
<dbReference type="OrthoDB" id="7068596at2"/>
<dbReference type="RefSeq" id="WP_075121735.1">
    <property type="nucleotide sequence ID" value="NZ_MSCT01000020.1"/>
</dbReference>
<organism evidence="4 5">
    <name type="scientific">Pseudomonas chlororaphis</name>
    <dbReference type="NCBI Taxonomy" id="587753"/>
    <lineage>
        <taxon>Bacteria</taxon>
        <taxon>Pseudomonadati</taxon>
        <taxon>Pseudomonadota</taxon>
        <taxon>Gammaproteobacteria</taxon>
        <taxon>Pseudomonadales</taxon>
        <taxon>Pseudomonadaceae</taxon>
        <taxon>Pseudomonas</taxon>
    </lineage>
</organism>
<reference evidence="4 5" key="1">
    <citation type="submission" date="2016-12" db="EMBL/GenBank/DDBJ databases">
        <authorList>
            <person name="Song W.-J."/>
            <person name="Kurnit D.M."/>
        </authorList>
    </citation>
    <scope>NUCLEOTIDE SEQUENCE [LARGE SCALE GENOMIC DNA]</scope>
    <source>
        <strain evidence="4 5">PCL1601</strain>
    </source>
</reference>
<dbReference type="Proteomes" id="UP000185578">
    <property type="component" value="Unassembled WGS sequence"/>
</dbReference>
<dbReference type="EMBL" id="MSCT01000020">
    <property type="protein sequence ID" value="OLF51989.1"/>
    <property type="molecule type" value="Genomic_DNA"/>
</dbReference>
<evidence type="ECO:0000256" key="1">
    <source>
        <dbReference type="SAM" id="MobiDB-lite"/>
    </source>
</evidence>
<sequence length="140" mass="15562">MRTIAIAAGLLFALNLPVEAGQIYTWVDAQGVTHFEAQPPRDAASTALTLPKTARATSSTSAPAQPDPRQQLADTQVKQQLARQEAQRRSFCEQARSNLAQLQNNPHLSENVEGGVRRLNEEQRQQRITETRKALENHCH</sequence>
<evidence type="ECO:0000256" key="2">
    <source>
        <dbReference type="SAM" id="SignalP"/>
    </source>
</evidence>
<gene>
    <name evidence="4" type="ORF">BTN82_24985</name>
</gene>
<feature type="compositionally biased region" description="Polar residues" evidence="1">
    <location>
        <begin position="72"/>
        <end position="82"/>
    </location>
</feature>
<dbReference type="AlphaFoldDB" id="A0A1Q8EJN9"/>
<keyword evidence="4" id="KW-0808">Transferase</keyword>
<feature type="region of interest" description="Disordered" evidence="1">
    <location>
        <begin position="38"/>
        <end position="90"/>
    </location>
</feature>
<comment type="caution">
    <text evidence="4">The sequence shown here is derived from an EMBL/GenBank/DDBJ whole genome shotgun (WGS) entry which is preliminary data.</text>
</comment>
<keyword evidence="2" id="KW-0732">Signal</keyword>
<evidence type="ECO:0000259" key="3">
    <source>
        <dbReference type="Pfam" id="PF13511"/>
    </source>
</evidence>
<evidence type="ECO:0000313" key="5">
    <source>
        <dbReference type="Proteomes" id="UP000185578"/>
    </source>
</evidence>
<feature type="domain" description="DUF4124" evidence="3">
    <location>
        <begin position="11"/>
        <end position="64"/>
    </location>
</feature>
<proteinExistence type="predicted"/>
<feature type="compositionally biased region" description="Low complexity" evidence="1">
    <location>
        <begin position="53"/>
        <end position="62"/>
    </location>
</feature>
<feature type="signal peptide" evidence="2">
    <location>
        <begin position="1"/>
        <end position="20"/>
    </location>
</feature>
<dbReference type="InterPro" id="IPR025392">
    <property type="entry name" value="DUF4124"/>
</dbReference>
<protein>
    <submittedName>
        <fullName evidence="4">Glycosyltransferase</fullName>
    </submittedName>
</protein>
<evidence type="ECO:0000313" key="4">
    <source>
        <dbReference type="EMBL" id="OLF51989.1"/>
    </source>
</evidence>
<dbReference type="GO" id="GO:0016740">
    <property type="term" value="F:transferase activity"/>
    <property type="evidence" value="ECO:0007669"/>
    <property type="project" value="UniProtKB-KW"/>
</dbReference>